<organism evidence="1 2">
    <name type="scientific">Pseudooceanicola lipolyticus</name>
    <dbReference type="NCBI Taxonomy" id="2029104"/>
    <lineage>
        <taxon>Bacteria</taxon>
        <taxon>Pseudomonadati</taxon>
        <taxon>Pseudomonadota</taxon>
        <taxon>Alphaproteobacteria</taxon>
        <taxon>Rhodobacterales</taxon>
        <taxon>Paracoccaceae</taxon>
        <taxon>Pseudooceanicola</taxon>
    </lineage>
</organism>
<name>A0A2M8IY13_9RHOB</name>
<evidence type="ECO:0000313" key="2">
    <source>
        <dbReference type="Proteomes" id="UP000231553"/>
    </source>
</evidence>
<reference evidence="1 2" key="1">
    <citation type="journal article" date="2018" name="Int. J. Syst. Evol. Microbiol.">
        <title>Pseudooceanicola lipolyticus sp. nov., a marine alphaproteobacterium, reclassification of Oceanicola flagellatus as Pseudooceanicola flagellatus comb. nov. and emended description of the genus Pseudooceanicola.</title>
        <authorList>
            <person name="Huang M.-M."/>
            <person name="Guo L.-L."/>
            <person name="Wu Y.-H."/>
            <person name="Lai Q.-L."/>
            <person name="Shao Z.-Z."/>
            <person name="Wang C.-S."/>
            <person name="Wu M."/>
            <person name="Xu X.-W."/>
        </authorList>
    </citation>
    <scope>NUCLEOTIDE SEQUENCE [LARGE SCALE GENOMIC DNA]</scope>
    <source>
        <strain evidence="1 2">157</strain>
    </source>
</reference>
<keyword evidence="2" id="KW-1185">Reference proteome</keyword>
<dbReference type="GO" id="GO:0016740">
    <property type="term" value="F:transferase activity"/>
    <property type="evidence" value="ECO:0007669"/>
    <property type="project" value="UniProtKB-KW"/>
</dbReference>
<gene>
    <name evidence="1" type="ORF">CVM52_17280</name>
</gene>
<sequence>MSTAAPDWFATIDGTWPAAAYHRLGPWTLREGRGGGSRVSA</sequence>
<protein>
    <submittedName>
        <fullName evidence="1">GNAT family N-acetyltransferase</fullName>
    </submittedName>
</protein>
<proteinExistence type="predicted"/>
<dbReference type="EMBL" id="PGTB01000092">
    <property type="protein sequence ID" value="PJE35433.1"/>
    <property type="molecule type" value="Genomic_DNA"/>
</dbReference>
<dbReference type="AlphaFoldDB" id="A0A2M8IY13"/>
<keyword evidence="1" id="KW-0808">Transferase</keyword>
<evidence type="ECO:0000313" key="1">
    <source>
        <dbReference type="EMBL" id="PJE35433.1"/>
    </source>
</evidence>
<dbReference type="Proteomes" id="UP000231553">
    <property type="component" value="Unassembled WGS sequence"/>
</dbReference>
<accession>A0A2M8IY13</accession>
<feature type="non-terminal residue" evidence="1">
    <location>
        <position position="41"/>
    </location>
</feature>
<comment type="caution">
    <text evidence="1">The sequence shown here is derived from an EMBL/GenBank/DDBJ whole genome shotgun (WGS) entry which is preliminary data.</text>
</comment>